<evidence type="ECO:0000259" key="2">
    <source>
        <dbReference type="Pfam" id="PF13672"/>
    </source>
</evidence>
<geneLocation type="plasmid" evidence="3 4">
    <name>2</name>
</geneLocation>
<dbReference type="InterPro" id="IPR036457">
    <property type="entry name" value="PPM-type-like_dom_sf"/>
</dbReference>
<dbReference type="Pfam" id="PF13672">
    <property type="entry name" value="PP2C_2"/>
    <property type="match status" value="1"/>
</dbReference>
<evidence type="ECO:0000313" key="3">
    <source>
        <dbReference type="EMBL" id="VED43326.1"/>
    </source>
</evidence>
<gene>
    <name evidence="3" type="ORF">NCTC9997_00250</name>
</gene>
<dbReference type="AlphaFoldDB" id="A0A7Z8Z636"/>
<keyword evidence="4" id="KW-1185">Reference proteome</keyword>
<dbReference type="Gene3D" id="3.60.40.10">
    <property type="entry name" value="PPM-type phosphatase domain"/>
    <property type="match status" value="1"/>
</dbReference>
<organism evidence="3 4">
    <name type="scientific">Raoultella terrigena</name>
    <name type="common">Klebsiella terrigena</name>
    <dbReference type="NCBI Taxonomy" id="577"/>
    <lineage>
        <taxon>Bacteria</taxon>
        <taxon>Pseudomonadati</taxon>
        <taxon>Pseudomonadota</taxon>
        <taxon>Gammaproteobacteria</taxon>
        <taxon>Enterobacterales</taxon>
        <taxon>Enterobacteriaceae</taxon>
        <taxon>Klebsiella/Raoultella group</taxon>
        <taxon>Raoultella</taxon>
    </lineage>
</organism>
<reference evidence="3 4" key="1">
    <citation type="submission" date="2018-12" db="EMBL/GenBank/DDBJ databases">
        <authorList>
            <consortium name="Pathogen Informatics"/>
        </authorList>
    </citation>
    <scope>NUCLEOTIDE SEQUENCE [LARGE SCALE GENOMIC DNA]</scope>
    <source>
        <strain evidence="3 4">NCTC9997</strain>
        <plasmid evidence="3 4">2</plasmid>
    </source>
</reference>
<feature type="region of interest" description="Disordered" evidence="1">
    <location>
        <begin position="112"/>
        <end position="197"/>
    </location>
</feature>
<dbReference type="InterPro" id="IPR001932">
    <property type="entry name" value="PPM-type_phosphatase-like_dom"/>
</dbReference>
<dbReference type="SUPFAM" id="SSF81606">
    <property type="entry name" value="PP2C-like"/>
    <property type="match status" value="1"/>
</dbReference>
<name>A0A7Z8Z636_RAOTE</name>
<feature type="compositionally biased region" description="Basic and acidic residues" evidence="1">
    <location>
        <begin position="185"/>
        <end position="195"/>
    </location>
</feature>
<proteinExistence type="predicted"/>
<dbReference type="EMBL" id="LR134252">
    <property type="protein sequence ID" value="VED43326.1"/>
    <property type="molecule type" value="Genomic_DNA"/>
</dbReference>
<accession>A0A7Z8Z636</accession>
<evidence type="ECO:0000313" key="4">
    <source>
        <dbReference type="Proteomes" id="UP000267630"/>
    </source>
</evidence>
<feature type="compositionally biased region" description="Basic and acidic residues" evidence="1">
    <location>
        <begin position="114"/>
        <end position="127"/>
    </location>
</feature>
<dbReference type="Proteomes" id="UP000267630">
    <property type="component" value="Plasmid 2"/>
</dbReference>
<feature type="compositionally biased region" description="Polar residues" evidence="1">
    <location>
        <begin position="128"/>
        <end position="138"/>
    </location>
</feature>
<sequence length="588" mass="64368">MSELSTLEHKIVSLILEESAGKSDPEVALQLSNDPAICKLINDLRGCVINLGIGLALSDSSAHKEVDATYVSEQVSSLVPFSDEQSPSPLQNDVNQNHEHDAQMDVVQINPEPSSHEMNEPLGHENADTTNQQSSVQAESAIAKAQPALSTASEAEMSGITDSDDTSETAESHSQSEAILFRPGEIPHKKTEERSPAIQKAPDVSIILANARVGESLDTLVDIITDSGVTAEVTDIHFPQDIGLLFCKNEKRLKGTPAFSGNFDMTVKWSCPSYPDNEKKLLFVVNPDPKSLWKVIDPPTDAPFFKKSIDHRNITSPTVNIVAASRRGRSHEHAGTFRDDDFYINVSDESGWNVLLVADGAGSARFSREGSRIVADTVGNYLFSQLKAEKGHEIKDRVLRWNSEDQRAVWDFMNHHFRQAALLAVHNISSAAIMAQDKVKSFSTTLLATVTFREGSELFAASFWLGDGAIAAYGPVGKVRVLGAPDSGEYAGQTRFLDAEAVSDTGFSKRISIGKWNDVSHLVLMTDGVSDPWFETDNGLQNPTKWDTLMTELNPLLSVPDLASSQLVEWLNFFSPGNHDDRTIVVLW</sequence>
<feature type="domain" description="PPM-type phosphatase" evidence="2">
    <location>
        <begin position="327"/>
        <end position="572"/>
    </location>
</feature>
<keyword evidence="3" id="KW-0614">Plasmid</keyword>
<protein>
    <recommendedName>
        <fullName evidence="2">PPM-type phosphatase domain-containing protein</fullName>
    </recommendedName>
</protein>
<evidence type="ECO:0000256" key="1">
    <source>
        <dbReference type="SAM" id="MobiDB-lite"/>
    </source>
</evidence>